<comment type="caution">
    <text evidence="1">The sequence shown here is derived from an EMBL/GenBank/DDBJ whole genome shotgun (WGS) entry which is preliminary data.</text>
</comment>
<proteinExistence type="predicted"/>
<evidence type="ECO:0000313" key="2">
    <source>
        <dbReference type="Proteomes" id="UP001153555"/>
    </source>
</evidence>
<organism evidence="1 2">
    <name type="scientific">Striga hermonthica</name>
    <name type="common">Purple witchweed</name>
    <name type="synonym">Buchnera hermonthica</name>
    <dbReference type="NCBI Taxonomy" id="68872"/>
    <lineage>
        <taxon>Eukaryota</taxon>
        <taxon>Viridiplantae</taxon>
        <taxon>Streptophyta</taxon>
        <taxon>Embryophyta</taxon>
        <taxon>Tracheophyta</taxon>
        <taxon>Spermatophyta</taxon>
        <taxon>Magnoliopsida</taxon>
        <taxon>eudicotyledons</taxon>
        <taxon>Gunneridae</taxon>
        <taxon>Pentapetalae</taxon>
        <taxon>asterids</taxon>
        <taxon>lamiids</taxon>
        <taxon>Lamiales</taxon>
        <taxon>Orobanchaceae</taxon>
        <taxon>Buchnereae</taxon>
        <taxon>Striga</taxon>
    </lineage>
</organism>
<evidence type="ECO:0000313" key="1">
    <source>
        <dbReference type="EMBL" id="CAA0826450.1"/>
    </source>
</evidence>
<feature type="non-terminal residue" evidence="1">
    <location>
        <position position="1"/>
    </location>
</feature>
<accession>A0A9N7REQ4</accession>
<reference evidence="1" key="1">
    <citation type="submission" date="2019-12" db="EMBL/GenBank/DDBJ databases">
        <authorList>
            <person name="Scholes J."/>
        </authorList>
    </citation>
    <scope>NUCLEOTIDE SEQUENCE</scope>
</reference>
<dbReference type="Proteomes" id="UP001153555">
    <property type="component" value="Unassembled WGS sequence"/>
</dbReference>
<sequence length="80" mass="9069">QPRIRIKRSISIYLNTTLIEQNPSNHPRNMGSRAHPCMVRSRTVVTLCSVQDFHAPGLGLNMYVRKNSLIAPGHVITKYL</sequence>
<name>A0A9N7REQ4_STRHE</name>
<dbReference type="AlphaFoldDB" id="A0A9N7REQ4"/>
<gene>
    <name evidence="1" type="ORF">SHERM_01654</name>
</gene>
<feature type="non-terminal residue" evidence="1">
    <location>
        <position position="80"/>
    </location>
</feature>
<dbReference type="EMBL" id="CACSLK010027624">
    <property type="protein sequence ID" value="CAA0826450.1"/>
    <property type="molecule type" value="Genomic_DNA"/>
</dbReference>
<keyword evidence="2" id="KW-1185">Reference proteome</keyword>
<protein>
    <submittedName>
        <fullName evidence="1">Uncharacterized protein</fullName>
    </submittedName>
</protein>